<dbReference type="Proteomes" id="UP001500218">
    <property type="component" value="Unassembled WGS sequence"/>
</dbReference>
<proteinExistence type="predicted"/>
<accession>A0ABP4Y4S3</accession>
<gene>
    <name evidence="1" type="ORF">GCM10009682_19490</name>
</gene>
<comment type="caution">
    <text evidence="1">The sequence shown here is derived from an EMBL/GenBank/DDBJ whole genome shotgun (WGS) entry which is preliminary data.</text>
</comment>
<dbReference type="RefSeq" id="WP_344128584.1">
    <property type="nucleotide sequence ID" value="NZ_BAAALT010000050.1"/>
</dbReference>
<evidence type="ECO:0000313" key="2">
    <source>
        <dbReference type="Proteomes" id="UP001500218"/>
    </source>
</evidence>
<evidence type="ECO:0000313" key="1">
    <source>
        <dbReference type="EMBL" id="GAA1797913.1"/>
    </source>
</evidence>
<dbReference type="Pfam" id="PF19741">
    <property type="entry name" value="DUF6230"/>
    <property type="match status" value="1"/>
</dbReference>
<dbReference type="EMBL" id="BAAALT010000050">
    <property type="protein sequence ID" value="GAA1797913.1"/>
    <property type="molecule type" value="Genomic_DNA"/>
</dbReference>
<sequence length="207" mass="21089">MTDSNNAAVGRTRWRRFAAVMGGATVVAGALVFGVANGAIAASFNISGEQFKVSASELDGQGFAQFGGYETVAKDGSKIPVATSVIKSATLKNMCQSVDASSPLFPGLKIVLRIEAGKSTPASATNLVIGMTELSGNATFTNINIGADGGEVSGSKLLTGTFAQNAAGVKITDLEQKAYSTTAGTFALNGLSMKVLTGDDAVECFED</sequence>
<organism evidence="1 2">
    <name type="scientific">Luedemannella flava</name>
    <dbReference type="NCBI Taxonomy" id="349316"/>
    <lineage>
        <taxon>Bacteria</taxon>
        <taxon>Bacillati</taxon>
        <taxon>Actinomycetota</taxon>
        <taxon>Actinomycetes</taxon>
        <taxon>Micromonosporales</taxon>
        <taxon>Micromonosporaceae</taxon>
        <taxon>Luedemannella</taxon>
    </lineage>
</organism>
<name>A0ABP4Y4S3_9ACTN</name>
<reference evidence="2" key="1">
    <citation type="journal article" date="2019" name="Int. J. Syst. Evol. Microbiol.">
        <title>The Global Catalogue of Microorganisms (GCM) 10K type strain sequencing project: providing services to taxonomists for standard genome sequencing and annotation.</title>
        <authorList>
            <consortium name="The Broad Institute Genomics Platform"/>
            <consortium name="The Broad Institute Genome Sequencing Center for Infectious Disease"/>
            <person name="Wu L."/>
            <person name="Ma J."/>
        </authorList>
    </citation>
    <scope>NUCLEOTIDE SEQUENCE [LARGE SCALE GENOMIC DNA]</scope>
    <source>
        <strain evidence="2">JCM 13250</strain>
    </source>
</reference>
<dbReference type="InterPro" id="IPR046198">
    <property type="entry name" value="DUF6230"/>
</dbReference>
<keyword evidence="2" id="KW-1185">Reference proteome</keyword>
<protein>
    <submittedName>
        <fullName evidence="1">DUF6230 family protein</fullName>
    </submittedName>
</protein>